<gene>
    <name evidence="3" type="ORF">Hypma_007476</name>
</gene>
<reference evidence="3" key="1">
    <citation type="submission" date="2018-04" db="EMBL/GenBank/DDBJ databases">
        <title>Whole genome sequencing of Hypsizygus marmoreus.</title>
        <authorList>
            <person name="Choi I.-G."/>
            <person name="Min B."/>
            <person name="Kim J.-G."/>
            <person name="Kim S."/>
            <person name="Oh Y.-L."/>
            <person name="Kong W.-S."/>
            <person name="Park H."/>
            <person name="Jeong J."/>
            <person name="Song E.-S."/>
        </authorList>
    </citation>
    <scope>NUCLEOTIDE SEQUENCE [LARGE SCALE GENOMIC DNA]</scope>
    <source>
        <strain evidence="3">51987-8</strain>
    </source>
</reference>
<feature type="transmembrane region" description="Helical" evidence="2">
    <location>
        <begin position="6"/>
        <end position="27"/>
    </location>
</feature>
<accession>A0A369K007</accession>
<keyword evidence="2" id="KW-1133">Transmembrane helix</keyword>
<dbReference type="AlphaFoldDB" id="A0A369K007"/>
<dbReference type="EMBL" id="LUEZ02000041">
    <property type="protein sequence ID" value="RDB25213.1"/>
    <property type="molecule type" value="Genomic_DNA"/>
</dbReference>
<keyword evidence="4" id="KW-1185">Reference proteome</keyword>
<evidence type="ECO:0000313" key="3">
    <source>
        <dbReference type="EMBL" id="RDB25213.1"/>
    </source>
</evidence>
<keyword evidence="2" id="KW-0472">Membrane</keyword>
<feature type="region of interest" description="Disordered" evidence="1">
    <location>
        <begin position="168"/>
        <end position="187"/>
    </location>
</feature>
<evidence type="ECO:0000256" key="1">
    <source>
        <dbReference type="SAM" id="MobiDB-lite"/>
    </source>
</evidence>
<dbReference type="Proteomes" id="UP000076154">
    <property type="component" value="Unassembled WGS sequence"/>
</dbReference>
<evidence type="ECO:0000313" key="4">
    <source>
        <dbReference type="Proteomes" id="UP000076154"/>
    </source>
</evidence>
<protein>
    <submittedName>
        <fullName evidence="3">Uncharacterized protein</fullName>
    </submittedName>
</protein>
<evidence type="ECO:0000256" key="2">
    <source>
        <dbReference type="SAM" id="Phobius"/>
    </source>
</evidence>
<keyword evidence="2" id="KW-0812">Transmembrane</keyword>
<sequence length="213" mass="23080">MSGLEPLVSLANIGAFFLQAFSLPLLVKRTRKDTRSLLREARAELNTTMSIMWKYRFIIEYTELGALHTRYTELNDIVNANLAQPTANFLSNARAYKQARAAAKERLLDSEALKMHAALASAQAQGKSVASIVAARRAAAQARPPLDTVDAQATPQSVDNSCDPSIVGLHTGNPFADQAAGNQQLSTQEQERIVLEALGSRASDVAREGTLET</sequence>
<comment type="caution">
    <text evidence="3">The sequence shown here is derived from an EMBL/GenBank/DDBJ whole genome shotgun (WGS) entry which is preliminary data.</text>
</comment>
<proteinExistence type="predicted"/>
<organism evidence="3 4">
    <name type="scientific">Hypsizygus marmoreus</name>
    <name type="common">White beech mushroom</name>
    <name type="synonym">Agaricus marmoreus</name>
    <dbReference type="NCBI Taxonomy" id="39966"/>
    <lineage>
        <taxon>Eukaryota</taxon>
        <taxon>Fungi</taxon>
        <taxon>Dikarya</taxon>
        <taxon>Basidiomycota</taxon>
        <taxon>Agaricomycotina</taxon>
        <taxon>Agaricomycetes</taxon>
        <taxon>Agaricomycetidae</taxon>
        <taxon>Agaricales</taxon>
        <taxon>Tricholomatineae</taxon>
        <taxon>Lyophyllaceae</taxon>
        <taxon>Hypsizygus</taxon>
    </lineage>
</organism>
<dbReference type="InParanoid" id="A0A369K007"/>
<name>A0A369K007_HYPMA</name>